<dbReference type="Proteomes" id="UP000198873">
    <property type="component" value="Unassembled WGS sequence"/>
</dbReference>
<evidence type="ECO:0000313" key="11">
    <source>
        <dbReference type="Proteomes" id="UP000198873"/>
    </source>
</evidence>
<gene>
    <name evidence="10" type="ORF">SAMN05444716_103255</name>
</gene>
<dbReference type="PROSITE" id="PS51755">
    <property type="entry name" value="OMPR_PHOB"/>
    <property type="match status" value="1"/>
</dbReference>
<feature type="DNA-binding region" description="OmpR/PhoB-type" evidence="6">
    <location>
        <begin position="1"/>
        <end position="95"/>
    </location>
</feature>
<keyword evidence="2" id="KW-0902">Two-component regulatory system</keyword>
<dbReference type="PANTHER" id="PTHR35807:SF1">
    <property type="entry name" value="TRANSCRIPTIONAL REGULATOR REDD"/>
    <property type="match status" value="1"/>
</dbReference>
<name>A0A1I6RPR3_9ACTN</name>
<evidence type="ECO:0000256" key="2">
    <source>
        <dbReference type="ARBA" id="ARBA00023012"/>
    </source>
</evidence>
<dbReference type="CDD" id="cd15831">
    <property type="entry name" value="BTAD"/>
    <property type="match status" value="1"/>
</dbReference>
<dbReference type="InterPro" id="IPR001867">
    <property type="entry name" value="OmpR/PhoB-type_DNA-bd"/>
</dbReference>
<feature type="coiled-coil region" evidence="7">
    <location>
        <begin position="805"/>
        <end position="832"/>
    </location>
</feature>
<proteinExistence type="inferred from homology"/>
<dbReference type="Gene3D" id="3.40.50.300">
    <property type="entry name" value="P-loop containing nucleotide triphosphate hydrolases"/>
    <property type="match status" value="1"/>
</dbReference>
<feature type="region of interest" description="Disordered" evidence="8">
    <location>
        <begin position="251"/>
        <end position="278"/>
    </location>
</feature>
<dbReference type="Pfam" id="PF03704">
    <property type="entry name" value="BTAD"/>
    <property type="match status" value="1"/>
</dbReference>
<evidence type="ECO:0000256" key="7">
    <source>
        <dbReference type="SAM" id="Coils"/>
    </source>
</evidence>
<dbReference type="Pfam" id="PF00486">
    <property type="entry name" value="Trans_reg_C"/>
    <property type="match status" value="1"/>
</dbReference>
<evidence type="ECO:0000256" key="1">
    <source>
        <dbReference type="ARBA" id="ARBA00005820"/>
    </source>
</evidence>
<reference evidence="11" key="1">
    <citation type="submission" date="2016-10" db="EMBL/GenBank/DDBJ databases">
        <authorList>
            <person name="Varghese N."/>
            <person name="Submissions S."/>
        </authorList>
    </citation>
    <scope>NUCLEOTIDE SEQUENCE [LARGE SCALE GENOMIC DNA]</scope>
    <source>
        <strain evidence="11">CGMCC 4.7047</strain>
    </source>
</reference>
<evidence type="ECO:0000256" key="3">
    <source>
        <dbReference type="ARBA" id="ARBA00023015"/>
    </source>
</evidence>
<dbReference type="SMART" id="SM00862">
    <property type="entry name" value="Trans_reg_C"/>
    <property type="match status" value="1"/>
</dbReference>
<dbReference type="SUPFAM" id="SSF48452">
    <property type="entry name" value="TPR-like"/>
    <property type="match status" value="2"/>
</dbReference>
<dbReference type="InterPro" id="IPR005158">
    <property type="entry name" value="BTAD"/>
</dbReference>
<evidence type="ECO:0000256" key="6">
    <source>
        <dbReference type="PROSITE-ProRule" id="PRU01091"/>
    </source>
</evidence>
<dbReference type="PANTHER" id="PTHR35807">
    <property type="entry name" value="TRANSCRIPTIONAL REGULATOR REDD-RELATED"/>
    <property type="match status" value="1"/>
</dbReference>
<evidence type="ECO:0000256" key="8">
    <source>
        <dbReference type="SAM" id="MobiDB-lite"/>
    </source>
</evidence>
<dbReference type="GO" id="GO:0043531">
    <property type="term" value="F:ADP binding"/>
    <property type="evidence" value="ECO:0007669"/>
    <property type="project" value="InterPro"/>
</dbReference>
<sequence>MTTGLCFSLLGPVRAWHDGAEIPLGSPQQRSTLSVLLLHAGGTVPAGQLSGALWDGAPPKGARGTVRTYIHRLRRTLEPQGAHIESSSQGYALMVDPATVDTHRFRHLVAAARAAHGAGDERGTAELSRGALDLWRGEPLRDIHGEAAERERVGLRQTRTSALDLYGTAALALGRDDEVVQLMSTAVIEDPLHERFHELLMLALYRAGRQAEAISAYGHVRKLVRHELGVDPAASLTRLYEGILRGDPALGPPRGGVGDAGRTAPVRPARPEHLPAPSPLFVGRETDLAAAHRDIAAGARVIVVSGMAGVGKTEFATLLAHRLRADHPDGQLYVNLHGFDADRPMVPTARAVDLLIEAMEVPRQRIPRDPEARAAFLRRLLAARRVLLFADNARDAAHVLPLIPASSGALVLVTSRSPLAGLITAHGARVTELRPFGPEEALELMRGKLGPERMRGQERAARAIAECCGGLPLALAVVCAKLIANPAFSLTAIAAELCDERARLSFLTGADRSPGVRSVLSSSYRALSPAAAGLFRLLPLHPGRSAGAGFIADLLAQPLSRTQELLDELTAMRLLEERAPGQYGWHDLVHAYAVELLADTAGTAERDAGLRRVLNHYLQTAYEAARILSRHDDMPPVRAPRRRSLSTYAEALRWFETEHASLMRLIDTAYRCGHDRTVWQLAWMVRHYLDVNGHWEELRATSTLALRAAGREGSRLGMALGHRGLSRAEYNAGQWDEAERHLLRALELIEAEGDRLAAGYTHRQLAGIHASTGDYRKMLAEARISLGIFAELGWTVGEGAALSVIAKAQGRMRQYREALVSAQRALSILEEAGELRDMARTMDLLGYAHHHLGRHREAAGHRRRAAELHASLGALDKRNSHAMSALIASLLSLAVDERLADEAVTARATAERAARRLVDYLELHRDGCGAVDAPAGLPELIDELRGFAGELGGAPELTEALLGRLVALAERAQRLGAIERLVDRTAGPPGMVAVGERAHPEVGD</sequence>
<dbReference type="InterPro" id="IPR003593">
    <property type="entry name" value="AAA+_ATPase"/>
</dbReference>
<protein>
    <submittedName>
        <fullName evidence="10">DNA-binding transcriptional activator of the SARP family</fullName>
    </submittedName>
</protein>
<dbReference type="InterPro" id="IPR036388">
    <property type="entry name" value="WH-like_DNA-bd_sf"/>
</dbReference>
<dbReference type="GO" id="GO:0006355">
    <property type="term" value="P:regulation of DNA-templated transcription"/>
    <property type="evidence" value="ECO:0007669"/>
    <property type="project" value="InterPro"/>
</dbReference>
<comment type="similarity">
    <text evidence="1">Belongs to the AfsR/DnrI/RedD regulatory family.</text>
</comment>
<dbReference type="PRINTS" id="PR00364">
    <property type="entry name" value="DISEASERSIST"/>
</dbReference>
<dbReference type="Gene3D" id="1.25.40.10">
    <property type="entry name" value="Tetratricopeptide repeat domain"/>
    <property type="match status" value="2"/>
</dbReference>
<evidence type="ECO:0000259" key="9">
    <source>
        <dbReference type="PROSITE" id="PS51755"/>
    </source>
</evidence>
<dbReference type="EMBL" id="FPAB01000003">
    <property type="protein sequence ID" value="SFS66600.1"/>
    <property type="molecule type" value="Genomic_DNA"/>
</dbReference>
<keyword evidence="7" id="KW-0175">Coiled coil</keyword>
<dbReference type="InterPro" id="IPR051677">
    <property type="entry name" value="AfsR-DnrI-RedD_regulator"/>
</dbReference>
<keyword evidence="3" id="KW-0805">Transcription regulation</keyword>
<evidence type="ECO:0000313" key="10">
    <source>
        <dbReference type="EMBL" id="SFS66600.1"/>
    </source>
</evidence>
<dbReference type="InterPro" id="IPR027417">
    <property type="entry name" value="P-loop_NTPase"/>
</dbReference>
<dbReference type="SMART" id="SM00028">
    <property type="entry name" value="TPR"/>
    <property type="match status" value="3"/>
</dbReference>
<dbReference type="Gene3D" id="1.10.10.10">
    <property type="entry name" value="Winged helix-like DNA-binding domain superfamily/Winged helix DNA-binding domain"/>
    <property type="match status" value="1"/>
</dbReference>
<keyword evidence="11" id="KW-1185">Reference proteome</keyword>
<evidence type="ECO:0000256" key="5">
    <source>
        <dbReference type="ARBA" id="ARBA00023163"/>
    </source>
</evidence>
<dbReference type="SUPFAM" id="SSF52540">
    <property type="entry name" value="P-loop containing nucleoside triphosphate hydrolases"/>
    <property type="match status" value="1"/>
</dbReference>
<organism evidence="10 11">
    <name type="scientific">Streptomyces harbinensis</name>
    <dbReference type="NCBI Taxonomy" id="1176198"/>
    <lineage>
        <taxon>Bacteria</taxon>
        <taxon>Bacillati</taxon>
        <taxon>Actinomycetota</taxon>
        <taxon>Actinomycetes</taxon>
        <taxon>Kitasatosporales</taxon>
        <taxon>Streptomycetaceae</taxon>
        <taxon>Streptomyces</taxon>
    </lineage>
</organism>
<keyword evidence="5" id="KW-0804">Transcription</keyword>
<dbReference type="STRING" id="1176198.SAMN05444716_103255"/>
<dbReference type="SUPFAM" id="SSF46894">
    <property type="entry name" value="C-terminal effector domain of the bipartite response regulators"/>
    <property type="match status" value="1"/>
</dbReference>
<dbReference type="SMART" id="SM00382">
    <property type="entry name" value="AAA"/>
    <property type="match status" value="1"/>
</dbReference>
<dbReference type="AlphaFoldDB" id="A0A1I6RPR3"/>
<dbReference type="GO" id="GO:0003677">
    <property type="term" value="F:DNA binding"/>
    <property type="evidence" value="ECO:0007669"/>
    <property type="project" value="UniProtKB-UniRule"/>
</dbReference>
<keyword evidence="4 6" id="KW-0238">DNA-binding</keyword>
<dbReference type="InterPro" id="IPR016032">
    <property type="entry name" value="Sig_transdc_resp-reg_C-effctor"/>
</dbReference>
<dbReference type="InterPro" id="IPR019734">
    <property type="entry name" value="TPR_rpt"/>
</dbReference>
<dbReference type="GO" id="GO:0000160">
    <property type="term" value="P:phosphorelay signal transduction system"/>
    <property type="evidence" value="ECO:0007669"/>
    <property type="project" value="UniProtKB-KW"/>
</dbReference>
<dbReference type="SMART" id="SM01043">
    <property type="entry name" value="BTAD"/>
    <property type="match status" value="1"/>
</dbReference>
<dbReference type="InterPro" id="IPR011990">
    <property type="entry name" value="TPR-like_helical_dom_sf"/>
</dbReference>
<evidence type="ECO:0000256" key="4">
    <source>
        <dbReference type="ARBA" id="ARBA00023125"/>
    </source>
</evidence>
<dbReference type="RefSeq" id="WP_093842725.1">
    <property type="nucleotide sequence ID" value="NZ_FPAB01000003.1"/>
</dbReference>
<feature type="domain" description="OmpR/PhoB-type" evidence="9">
    <location>
        <begin position="1"/>
        <end position="95"/>
    </location>
</feature>
<accession>A0A1I6RPR3</accession>